<feature type="compositionally biased region" description="Low complexity" evidence="3">
    <location>
        <begin position="78"/>
        <end position="90"/>
    </location>
</feature>
<dbReference type="GO" id="GO:0046982">
    <property type="term" value="F:protein heterodimerization activity"/>
    <property type="evidence" value="ECO:0007669"/>
    <property type="project" value="InterPro"/>
</dbReference>
<dbReference type="eggNOG" id="KOG1744">
    <property type="taxonomic scope" value="Eukaryota"/>
</dbReference>
<dbReference type="AlphaFoldDB" id="A0A067EYZ1"/>
<evidence type="ECO:0000259" key="4">
    <source>
        <dbReference type="Pfam" id="PF00125"/>
    </source>
</evidence>
<dbReference type="PaxDb" id="2711-XP_006487988.1"/>
<dbReference type="SUPFAM" id="SSF47113">
    <property type="entry name" value="Histone-fold"/>
    <property type="match status" value="1"/>
</dbReference>
<comment type="function">
    <text evidence="1">Core component of nucleosome. Nucleosomes wrap and compact DNA into chromatin, limiting DNA accessibility to the cellular machineries which require DNA as a template. Histones thereby play a central role in transcription regulation, DNA repair, DNA replication and chromosomal stability. DNA accessibility is regulated via a complex set of post-translational modifications of histones, also called histone code, and nucleosome remodeling.</text>
</comment>
<dbReference type="Pfam" id="PF00125">
    <property type="entry name" value="Histone"/>
    <property type="match status" value="1"/>
</dbReference>
<feature type="compositionally biased region" description="Basic and acidic residues" evidence="3">
    <location>
        <begin position="121"/>
        <end position="133"/>
    </location>
</feature>
<dbReference type="InterPro" id="IPR007125">
    <property type="entry name" value="H2A/H2B/H3"/>
</dbReference>
<dbReference type="STRING" id="2711.A0A067EYZ1"/>
<evidence type="ECO:0000313" key="6">
    <source>
        <dbReference type="Proteomes" id="UP000027120"/>
    </source>
</evidence>
<comment type="similarity">
    <text evidence="2">Belongs to the histone H2B family.</text>
</comment>
<name>A0A067EYZ1_CITSI</name>
<proteinExistence type="inferred from homology"/>
<dbReference type="SMR" id="A0A067EYZ1"/>
<dbReference type="CDD" id="cd22910">
    <property type="entry name" value="HFD_H2B"/>
    <property type="match status" value="1"/>
</dbReference>
<reference evidence="5 6" key="1">
    <citation type="submission" date="2014-04" db="EMBL/GenBank/DDBJ databases">
        <authorList>
            <consortium name="International Citrus Genome Consortium"/>
            <person name="Gmitter F."/>
            <person name="Chen C."/>
            <person name="Farmerie W."/>
            <person name="Harkins T."/>
            <person name="Desany B."/>
            <person name="Mohiuddin M."/>
            <person name="Kodira C."/>
            <person name="Borodovsky M."/>
            <person name="Lomsadze A."/>
            <person name="Burns P."/>
            <person name="Jenkins J."/>
            <person name="Prochnik S."/>
            <person name="Shu S."/>
            <person name="Chapman J."/>
            <person name="Pitluck S."/>
            <person name="Schmutz J."/>
            <person name="Rokhsar D."/>
        </authorList>
    </citation>
    <scope>NUCLEOTIDE SEQUENCE</scope>
</reference>
<organism evidence="5 6">
    <name type="scientific">Citrus sinensis</name>
    <name type="common">Sweet orange</name>
    <name type="synonym">Citrus aurantium var. sinensis</name>
    <dbReference type="NCBI Taxonomy" id="2711"/>
    <lineage>
        <taxon>Eukaryota</taxon>
        <taxon>Viridiplantae</taxon>
        <taxon>Streptophyta</taxon>
        <taxon>Embryophyta</taxon>
        <taxon>Tracheophyta</taxon>
        <taxon>Spermatophyta</taxon>
        <taxon>Magnoliopsida</taxon>
        <taxon>eudicotyledons</taxon>
        <taxon>Gunneridae</taxon>
        <taxon>Pentapetalae</taxon>
        <taxon>rosids</taxon>
        <taxon>malvids</taxon>
        <taxon>Sapindales</taxon>
        <taxon>Rutaceae</taxon>
        <taxon>Aurantioideae</taxon>
        <taxon>Citrus</taxon>
    </lineage>
</organism>
<feature type="compositionally biased region" description="Basic and acidic residues" evidence="3">
    <location>
        <begin position="91"/>
        <end position="110"/>
    </location>
</feature>
<dbReference type="EMBL" id="KK784933">
    <property type="protein sequence ID" value="KDO60308.1"/>
    <property type="molecule type" value="Genomic_DNA"/>
</dbReference>
<dbReference type="Proteomes" id="UP000027120">
    <property type="component" value="Unassembled WGS sequence"/>
</dbReference>
<sequence length="261" mass="28881">MPPRRSARVVLTKKVVEETVQVSVVNEKKKKGKREIAIHSEETLPSKTITVEDKEEGKHTTVEVPIEEPEPPTEPEAEPSSSVAAEAATPAKKEEKKTSIETSPEPEHDVAASAEQEEPPEQSKNKEKEKPNEAQKTAQQEARAAHEKPGSKKRKRRKRNEGTGEEYKTYVFRVLKQVHPGMAISSKAMTVINNLMNDMFERIAGEAATLSKHCHRTTMSSREIQGAVKLVLPGELGKHAVAEGTKAVTNYTSYDAKRSKA</sequence>
<accession>A0A067EYZ1</accession>
<dbReference type="PRINTS" id="PR00621">
    <property type="entry name" value="HISTONEH2B"/>
</dbReference>
<evidence type="ECO:0000313" key="5">
    <source>
        <dbReference type="EMBL" id="KDO60308.1"/>
    </source>
</evidence>
<feature type="domain" description="Core Histone H2A/H2B/H3" evidence="4">
    <location>
        <begin position="151"/>
        <end position="230"/>
    </location>
</feature>
<feature type="compositionally biased region" description="Acidic residues" evidence="3">
    <location>
        <begin position="65"/>
        <end position="77"/>
    </location>
</feature>
<dbReference type="Gene3D" id="1.10.20.10">
    <property type="entry name" value="Histone, subunit A"/>
    <property type="match status" value="1"/>
</dbReference>
<feature type="compositionally biased region" description="Basic and acidic residues" evidence="3">
    <location>
        <begin position="38"/>
        <end position="61"/>
    </location>
</feature>
<dbReference type="GO" id="GO:0003677">
    <property type="term" value="F:DNA binding"/>
    <property type="evidence" value="ECO:0007669"/>
    <property type="project" value="InterPro"/>
</dbReference>
<dbReference type="InterPro" id="IPR009072">
    <property type="entry name" value="Histone-fold"/>
</dbReference>
<protein>
    <recommendedName>
        <fullName evidence="4">Core Histone H2A/H2B/H3 domain-containing protein</fullName>
    </recommendedName>
</protein>
<feature type="region of interest" description="Disordered" evidence="3">
    <location>
        <begin position="38"/>
        <end position="164"/>
    </location>
</feature>
<keyword evidence="6" id="KW-1185">Reference proteome</keyword>
<dbReference type="GO" id="GO:0000786">
    <property type="term" value="C:nucleosome"/>
    <property type="evidence" value="ECO:0007669"/>
    <property type="project" value="InterPro"/>
</dbReference>
<dbReference type="GO" id="GO:0005634">
    <property type="term" value="C:nucleus"/>
    <property type="evidence" value="ECO:0007669"/>
    <property type="project" value="UniProtKB-ARBA"/>
</dbReference>
<dbReference type="GO" id="GO:0030527">
    <property type="term" value="F:structural constituent of chromatin"/>
    <property type="evidence" value="ECO:0007669"/>
    <property type="project" value="InterPro"/>
</dbReference>
<gene>
    <name evidence="5" type="ORF">CISIN_1g048093mg</name>
</gene>
<dbReference type="FunFam" id="1.10.20.10:FF:000043">
    <property type="entry name" value="Histone H2B"/>
    <property type="match status" value="1"/>
</dbReference>
<evidence type="ECO:0000256" key="3">
    <source>
        <dbReference type="SAM" id="MobiDB-lite"/>
    </source>
</evidence>
<dbReference type="SMART" id="SM00427">
    <property type="entry name" value="H2B"/>
    <property type="match status" value="1"/>
</dbReference>
<evidence type="ECO:0000256" key="2">
    <source>
        <dbReference type="ARBA" id="ARBA00006846"/>
    </source>
</evidence>
<dbReference type="InterPro" id="IPR000558">
    <property type="entry name" value="Histone_H2B"/>
</dbReference>
<dbReference type="PANTHER" id="PTHR23428">
    <property type="entry name" value="HISTONE H2B"/>
    <property type="match status" value="1"/>
</dbReference>
<evidence type="ECO:0000256" key="1">
    <source>
        <dbReference type="ARBA" id="ARBA00002001"/>
    </source>
</evidence>